<reference evidence="2 3" key="1">
    <citation type="submission" date="2013-05" db="EMBL/GenBank/DDBJ databases">
        <title>Draft genome of the parasitic nematode Anyclostoma ceylanicum.</title>
        <authorList>
            <person name="Mitreva M."/>
        </authorList>
    </citation>
    <scope>NUCLEOTIDE SEQUENCE [LARGE SCALE GENOMIC DNA]</scope>
</reference>
<evidence type="ECO:0000313" key="3">
    <source>
        <dbReference type="Proteomes" id="UP000054495"/>
    </source>
</evidence>
<sequence length="418" mass="47085">MDCMDRRALCTTSTCSPPVMLESESHRFKLREGPDWSKEPNFPKRYITSHFSNIIRAAFLKNVLSLEVGACGTVLLSNEDGTAGESMDVVQDHTAISKADCTAICDEKMDITQLSNEVIETVPCNDDFNRTALMCDTLRTLAEQIEDEEIGPNQHNATENCSILSALNESNIARRDISLLVMYANPADDQPEGNLVREQIVEELTKKLVETRQRSECDFEALFPKLQARDAAKALAVKNMNPRALSIDEADLLQSARLRAEIEWANIRAEVATQAISGIEQCLAEDAPLLKQLCEDAQLCERLDELEKEVKDLENSIGGAPSPQEVAEILDSYERAVREEEDLDSRILDKEIEELRLELQLHKLRNEELRKQNDQLSHIANTLEKNEARVRDGLPIGANEFRTAHSIFMMTVLIFRDN</sequence>
<feature type="non-terminal residue" evidence="2">
    <location>
        <position position="418"/>
    </location>
</feature>
<evidence type="ECO:0000256" key="1">
    <source>
        <dbReference type="SAM" id="Coils"/>
    </source>
</evidence>
<gene>
    <name evidence="2" type="ORF">ANCCEY_15118</name>
</gene>
<proteinExistence type="predicted"/>
<name>A0A0D6L4F1_9BILA</name>
<keyword evidence="3" id="KW-1185">Reference proteome</keyword>
<evidence type="ECO:0000313" key="2">
    <source>
        <dbReference type="EMBL" id="EPB65809.1"/>
    </source>
</evidence>
<organism evidence="2 3">
    <name type="scientific">Ancylostoma ceylanicum</name>
    <dbReference type="NCBI Taxonomy" id="53326"/>
    <lineage>
        <taxon>Eukaryota</taxon>
        <taxon>Metazoa</taxon>
        <taxon>Ecdysozoa</taxon>
        <taxon>Nematoda</taxon>
        <taxon>Chromadorea</taxon>
        <taxon>Rhabditida</taxon>
        <taxon>Rhabditina</taxon>
        <taxon>Rhabditomorpha</taxon>
        <taxon>Strongyloidea</taxon>
        <taxon>Ancylostomatidae</taxon>
        <taxon>Ancylostomatinae</taxon>
        <taxon>Ancylostoma</taxon>
    </lineage>
</organism>
<accession>A0A0D6L4F1</accession>
<feature type="coiled-coil region" evidence="1">
    <location>
        <begin position="296"/>
        <end position="386"/>
    </location>
</feature>
<protein>
    <submittedName>
        <fullName evidence="2">Uncharacterized protein</fullName>
    </submittedName>
</protein>
<dbReference type="AlphaFoldDB" id="A0A0D6L4F1"/>
<dbReference type="EMBL" id="KE127031">
    <property type="protein sequence ID" value="EPB65809.1"/>
    <property type="molecule type" value="Genomic_DNA"/>
</dbReference>
<keyword evidence="1" id="KW-0175">Coiled coil</keyword>
<dbReference type="Proteomes" id="UP000054495">
    <property type="component" value="Unassembled WGS sequence"/>
</dbReference>